<sequence length="116" mass="12453">KAIAQVIIGGATILGKAFVEAYRVAAASAATQGASAASKTASDPISRQTGITLQEAYQILNAEKDSKIEDVKKKYEHLFNINDPAKGGSFYLQSKIFRAKERIDLEKGPAKEEAPK</sequence>
<dbReference type="GO" id="GO:0019904">
    <property type="term" value="F:protein domain specific binding"/>
    <property type="evidence" value="ECO:0007669"/>
    <property type="project" value="EnsemblFungi"/>
</dbReference>
<dbReference type="Gene3D" id="1.10.287.110">
    <property type="entry name" value="DnaJ domain"/>
    <property type="match status" value="1"/>
</dbReference>
<accession>A0A137P9Y6</accession>
<comment type="similarity">
    <text evidence="2">Belongs to the TIM16/PAM16 family.</text>
</comment>
<feature type="non-terminal residue" evidence="13">
    <location>
        <position position="116"/>
    </location>
</feature>
<keyword evidence="5" id="KW-0813">Transport</keyword>
<dbReference type="OMA" id="RMFKIND"/>
<evidence type="ECO:0000256" key="8">
    <source>
        <dbReference type="ARBA" id="ARBA00023010"/>
    </source>
</evidence>
<name>A0A137P9Y6_CONC2</name>
<dbReference type="GO" id="GO:0001405">
    <property type="term" value="C:PAM complex, Tim23 associated import motor"/>
    <property type="evidence" value="ECO:0007669"/>
    <property type="project" value="EnsemblFungi"/>
</dbReference>
<dbReference type="GO" id="GO:0030150">
    <property type="term" value="P:protein import into mitochondrial matrix"/>
    <property type="evidence" value="ECO:0007669"/>
    <property type="project" value="EnsemblFungi"/>
</dbReference>
<evidence type="ECO:0000256" key="2">
    <source>
        <dbReference type="ARBA" id="ARBA00008817"/>
    </source>
</evidence>
<keyword evidence="6" id="KW-0999">Mitochondrion inner membrane</keyword>
<dbReference type="InterPro" id="IPR036869">
    <property type="entry name" value="J_dom_sf"/>
</dbReference>
<evidence type="ECO:0000256" key="10">
    <source>
        <dbReference type="ARBA" id="ARBA00023136"/>
    </source>
</evidence>
<feature type="non-terminal residue" evidence="13">
    <location>
        <position position="1"/>
    </location>
</feature>
<comment type="subcellular location">
    <subcellularLocation>
        <location evidence="1">Mitochondrion inner membrane</location>
        <topology evidence="1">Peripheral membrane protein</topology>
    </subcellularLocation>
</comment>
<dbReference type="Proteomes" id="UP000070444">
    <property type="component" value="Unassembled WGS sequence"/>
</dbReference>
<proteinExistence type="inferred from homology"/>
<gene>
    <name evidence="13" type="ORF">CONCODRAFT_31801</name>
</gene>
<evidence type="ECO:0000256" key="7">
    <source>
        <dbReference type="ARBA" id="ARBA00022927"/>
    </source>
</evidence>
<keyword evidence="9" id="KW-0496">Mitochondrion</keyword>
<evidence type="ECO:0000256" key="1">
    <source>
        <dbReference type="ARBA" id="ARBA00004637"/>
    </source>
</evidence>
<organism evidence="13 14">
    <name type="scientific">Conidiobolus coronatus (strain ATCC 28846 / CBS 209.66 / NRRL 28638)</name>
    <name type="common">Delacroixia coronata</name>
    <dbReference type="NCBI Taxonomy" id="796925"/>
    <lineage>
        <taxon>Eukaryota</taxon>
        <taxon>Fungi</taxon>
        <taxon>Fungi incertae sedis</taxon>
        <taxon>Zoopagomycota</taxon>
        <taxon>Entomophthoromycotina</taxon>
        <taxon>Entomophthoromycetes</taxon>
        <taxon>Entomophthorales</taxon>
        <taxon>Ancylistaceae</taxon>
        <taxon>Conidiobolus</taxon>
    </lineage>
</organism>
<dbReference type="PANTHER" id="PTHR12388">
    <property type="entry name" value="MITOCHONDRIA ASSOCIATED GRANULOCYTE MACROPHAGE CSF SIGNALING MOLECULE"/>
    <property type="match status" value="1"/>
</dbReference>
<dbReference type="SUPFAM" id="SSF46565">
    <property type="entry name" value="Chaperone J-domain"/>
    <property type="match status" value="1"/>
</dbReference>
<dbReference type="AlphaFoldDB" id="A0A137P9Y6"/>
<keyword evidence="8" id="KW-0811">Translocation</keyword>
<evidence type="ECO:0000256" key="9">
    <source>
        <dbReference type="ARBA" id="ARBA00023128"/>
    </source>
</evidence>
<evidence type="ECO:0000256" key="12">
    <source>
        <dbReference type="ARBA" id="ARBA00031407"/>
    </source>
</evidence>
<keyword evidence="7" id="KW-0653">Protein transport</keyword>
<reference evidence="13 14" key="1">
    <citation type="journal article" date="2015" name="Genome Biol. Evol.">
        <title>Phylogenomic analyses indicate that early fungi evolved digesting cell walls of algal ancestors of land plants.</title>
        <authorList>
            <person name="Chang Y."/>
            <person name="Wang S."/>
            <person name="Sekimoto S."/>
            <person name="Aerts A.L."/>
            <person name="Choi C."/>
            <person name="Clum A."/>
            <person name="LaButti K.M."/>
            <person name="Lindquist E.A."/>
            <person name="Yee Ngan C."/>
            <person name="Ohm R.A."/>
            <person name="Salamov A.A."/>
            <person name="Grigoriev I.V."/>
            <person name="Spatafora J.W."/>
            <person name="Berbee M.L."/>
        </authorList>
    </citation>
    <scope>NUCLEOTIDE SEQUENCE [LARGE SCALE GENOMIC DNA]</scope>
    <source>
        <strain evidence="13 14">NRRL 28638</strain>
    </source>
</reference>
<evidence type="ECO:0000256" key="3">
    <source>
        <dbReference type="ARBA" id="ARBA00013571"/>
    </source>
</evidence>
<protein>
    <recommendedName>
        <fullName evidence="4">Mitochondrial import inner membrane translocase subunit TIM16</fullName>
    </recommendedName>
    <alternativeName>
        <fullName evidence="3">Mitochondrial import inner membrane translocase subunit tim16</fullName>
    </alternativeName>
    <alternativeName>
        <fullName evidence="11 12">Presequence translocated-associated motor subunit PAM16</fullName>
    </alternativeName>
</protein>
<evidence type="ECO:0000313" key="13">
    <source>
        <dbReference type="EMBL" id="KXN71809.1"/>
    </source>
</evidence>
<evidence type="ECO:0000256" key="6">
    <source>
        <dbReference type="ARBA" id="ARBA00022792"/>
    </source>
</evidence>
<keyword evidence="10" id="KW-0472">Membrane</keyword>
<evidence type="ECO:0000256" key="5">
    <source>
        <dbReference type="ARBA" id="ARBA00022448"/>
    </source>
</evidence>
<evidence type="ECO:0000256" key="11">
    <source>
        <dbReference type="ARBA" id="ARBA00030422"/>
    </source>
</evidence>
<dbReference type="Pfam" id="PF03656">
    <property type="entry name" value="Pam16"/>
    <property type="match status" value="1"/>
</dbReference>
<keyword evidence="14" id="KW-1185">Reference proteome</keyword>
<dbReference type="OrthoDB" id="10262892at2759"/>
<dbReference type="EMBL" id="KQ964466">
    <property type="protein sequence ID" value="KXN71809.1"/>
    <property type="molecule type" value="Genomic_DNA"/>
</dbReference>
<evidence type="ECO:0000256" key="4">
    <source>
        <dbReference type="ARBA" id="ARBA00020721"/>
    </source>
</evidence>
<evidence type="ECO:0000313" key="14">
    <source>
        <dbReference type="Proteomes" id="UP000070444"/>
    </source>
</evidence>
<dbReference type="InterPro" id="IPR005341">
    <property type="entry name" value="Tim16"/>
</dbReference>
<dbReference type="FunFam" id="1.10.287.110:FF:000006">
    <property type="entry name" value="Import inner membrane translocase subunit TIM16"/>
    <property type="match status" value="1"/>
</dbReference>
<dbReference type="PANTHER" id="PTHR12388:SF0">
    <property type="entry name" value="MITOCHONDRIAL IMPORT INNER MEMBRANE TRANSLOCASE SUBUNIT TIM16"/>
    <property type="match status" value="1"/>
</dbReference>